<dbReference type="AlphaFoldDB" id="A0A8B8G5D6"/>
<accession>A0A8B8G5D6</accession>
<dbReference type="Pfam" id="PF07841">
    <property type="entry name" value="DM4_12"/>
    <property type="match status" value="1"/>
</dbReference>
<dbReference type="InterPro" id="IPR006631">
    <property type="entry name" value="DM4_12"/>
</dbReference>
<gene>
    <name evidence="3" type="primary">LOC112688857</name>
</gene>
<dbReference type="PANTHER" id="PTHR41158">
    <property type="entry name" value="AGAP010294-PA"/>
    <property type="match status" value="1"/>
</dbReference>
<dbReference type="RefSeq" id="XP_025418043.1">
    <property type="nucleotide sequence ID" value="XM_025562258.1"/>
</dbReference>
<feature type="signal peptide" evidence="1">
    <location>
        <begin position="1"/>
        <end position="20"/>
    </location>
</feature>
<evidence type="ECO:0000256" key="1">
    <source>
        <dbReference type="SAM" id="SignalP"/>
    </source>
</evidence>
<evidence type="ECO:0000313" key="2">
    <source>
        <dbReference type="Proteomes" id="UP000694846"/>
    </source>
</evidence>
<proteinExistence type="predicted"/>
<protein>
    <submittedName>
        <fullName evidence="3">Uncharacterized protein LOC112688857 isoform X2</fullName>
    </submittedName>
</protein>
<dbReference type="Proteomes" id="UP000694846">
    <property type="component" value="Unplaced"/>
</dbReference>
<organism evidence="2 3">
    <name type="scientific">Sipha flava</name>
    <name type="common">yellow sugarcane aphid</name>
    <dbReference type="NCBI Taxonomy" id="143950"/>
    <lineage>
        <taxon>Eukaryota</taxon>
        <taxon>Metazoa</taxon>
        <taxon>Ecdysozoa</taxon>
        <taxon>Arthropoda</taxon>
        <taxon>Hexapoda</taxon>
        <taxon>Insecta</taxon>
        <taxon>Pterygota</taxon>
        <taxon>Neoptera</taxon>
        <taxon>Paraneoptera</taxon>
        <taxon>Hemiptera</taxon>
        <taxon>Sternorrhyncha</taxon>
        <taxon>Aphidomorpha</taxon>
        <taxon>Aphidoidea</taxon>
        <taxon>Aphididae</taxon>
        <taxon>Sipha</taxon>
    </lineage>
</organism>
<evidence type="ECO:0000313" key="3">
    <source>
        <dbReference type="RefSeq" id="XP_025418043.1"/>
    </source>
</evidence>
<reference evidence="3" key="1">
    <citation type="submission" date="2025-08" db="UniProtKB">
        <authorList>
            <consortium name="RefSeq"/>
        </authorList>
    </citation>
    <scope>IDENTIFICATION</scope>
    <source>
        <tissue evidence="3">Whole body</tissue>
    </source>
</reference>
<keyword evidence="2" id="KW-1185">Reference proteome</keyword>
<dbReference type="OrthoDB" id="7587145at2759"/>
<feature type="chain" id="PRO_5034836950" evidence="1">
    <location>
        <begin position="21"/>
        <end position="302"/>
    </location>
</feature>
<name>A0A8B8G5D6_9HEMI</name>
<keyword evidence="1" id="KW-0732">Signal</keyword>
<dbReference type="PANTHER" id="PTHR41158:SF2">
    <property type="entry name" value="AGAP010294-PA"/>
    <property type="match status" value="1"/>
</dbReference>
<sequence>MSNKQAIGWAFLCLVGTTLMAPAFTYPQDHRSQIQSQHEQQRPVYTGNYPIYQPEQDARKFVEKPNASKKVVSSTGIVEDRNDLDDVQTNSISQEGAGGFSWSSVLGMIMQMLFNPASAAAGPSKSDVLDGDQAIAPTSPWANLLSVGLKILTAFLGGGNVAGDGIDKVDNSSPMQFINIVVNLLDALKTSFSHRSMSARSLGKKDTMSDAAVASLSIFKGYMKTMNTANDVCAQKFVCEANKECSGETSSSSAIYCQLGTYATSFLLQRTGNAPFEVYYDAGRRGRSGDDCRQLYLACNEV</sequence>
<dbReference type="GeneID" id="112688857"/>